<organism evidence="2 3">
    <name type="scientific">Arthrobotrys conoides</name>
    <dbReference type="NCBI Taxonomy" id="74498"/>
    <lineage>
        <taxon>Eukaryota</taxon>
        <taxon>Fungi</taxon>
        <taxon>Dikarya</taxon>
        <taxon>Ascomycota</taxon>
        <taxon>Pezizomycotina</taxon>
        <taxon>Orbiliomycetes</taxon>
        <taxon>Orbiliales</taxon>
        <taxon>Orbiliaceae</taxon>
        <taxon>Arthrobotrys</taxon>
    </lineage>
</organism>
<proteinExistence type="predicted"/>
<name>A0AAN8NV26_9PEZI</name>
<evidence type="ECO:0000313" key="2">
    <source>
        <dbReference type="EMBL" id="KAK6513228.1"/>
    </source>
</evidence>
<evidence type="ECO:0000313" key="3">
    <source>
        <dbReference type="Proteomes" id="UP001307849"/>
    </source>
</evidence>
<protein>
    <submittedName>
        <fullName evidence="2">Uncharacterized protein</fullName>
    </submittedName>
</protein>
<evidence type="ECO:0000256" key="1">
    <source>
        <dbReference type="SAM" id="MobiDB-lite"/>
    </source>
</evidence>
<reference evidence="2 3" key="1">
    <citation type="submission" date="2019-10" db="EMBL/GenBank/DDBJ databases">
        <authorList>
            <person name="Palmer J.M."/>
        </authorList>
    </citation>
    <scope>NUCLEOTIDE SEQUENCE [LARGE SCALE GENOMIC DNA]</scope>
    <source>
        <strain evidence="2 3">TWF506</strain>
    </source>
</reference>
<dbReference type="EMBL" id="JAVHJM010000006">
    <property type="protein sequence ID" value="KAK6513228.1"/>
    <property type="molecule type" value="Genomic_DNA"/>
</dbReference>
<feature type="region of interest" description="Disordered" evidence="1">
    <location>
        <begin position="179"/>
        <end position="228"/>
    </location>
</feature>
<gene>
    <name evidence="2" type="ORF">TWF506_009390</name>
</gene>
<sequence length="266" mass="29079">MAMLSTPGITPGTPLRLRAAAPERGLGGNFGSPSCRPILFGRGGRFKGLWEDLATCRRVEAWCDNVERHRSGFTDPNKPTREEMKRERTPCPWLDELGHAQMQTLDREWCPVEDITGPPVLIGGQFEVSGSSELTDDNVPEEGIVARPSELQKYLEEFTERLERWMEQLVGEVRTVAAAQANPTGPPREPSVYGSSNGGGSQGPNLWVHTPARKEGDGGSVRRPFESGPTAIMDNHDNGHLSLGFPPLVPAVLWGTYPSNIPSRSA</sequence>
<keyword evidence="3" id="KW-1185">Reference proteome</keyword>
<dbReference type="Proteomes" id="UP001307849">
    <property type="component" value="Unassembled WGS sequence"/>
</dbReference>
<comment type="caution">
    <text evidence="2">The sequence shown here is derived from an EMBL/GenBank/DDBJ whole genome shotgun (WGS) entry which is preliminary data.</text>
</comment>
<dbReference type="AlphaFoldDB" id="A0AAN8NV26"/>
<accession>A0AAN8NV26</accession>